<accession>A0A9D3X538</accession>
<dbReference type="AlphaFoldDB" id="A0A9D3X538"/>
<gene>
    <name evidence="2" type="ORF">KIL84_016860</name>
</gene>
<feature type="non-terminal residue" evidence="2">
    <location>
        <position position="1"/>
    </location>
</feature>
<dbReference type="Proteomes" id="UP000827986">
    <property type="component" value="Unassembled WGS sequence"/>
</dbReference>
<protein>
    <submittedName>
        <fullName evidence="2">Uncharacterized protein</fullName>
    </submittedName>
</protein>
<organism evidence="2 3">
    <name type="scientific">Mauremys mutica</name>
    <name type="common">yellowpond turtle</name>
    <dbReference type="NCBI Taxonomy" id="74926"/>
    <lineage>
        <taxon>Eukaryota</taxon>
        <taxon>Metazoa</taxon>
        <taxon>Chordata</taxon>
        <taxon>Craniata</taxon>
        <taxon>Vertebrata</taxon>
        <taxon>Euteleostomi</taxon>
        <taxon>Archelosauria</taxon>
        <taxon>Testudinata</taxon>
        <taxon>Testudines</taxon>
        <taxon>Cryptodira</taxon>
        <taxon>Durocryptodira</taxon>
        <taxon>Testudinoidea</taxon>
        <taxon>Geoemydidae</taxon>
        <taxon>Geoemydinae</taxon>
        <taxon>Mauremys</taxon>
    </lineage>
</organism>
<evidence type="ECO:0000313" key="3">
    <source>
        <dbReference type="Proteomes" id="UP000827986"/>
    </source>
</evidence>
<dbReference type="EMBL" id="JAHDVG010000482">
    <property type="protein sequence ID" value="KAH1173021.1"/>
    <property type="molecule type" value="Genomic_DNA"/>
</dbReference>
<feature type="non-terminal residue" evidence="2">
    <location>
        <position position="91"/>
    </location>
</feature>
<feature type="region of interest" description="Disordered" evidence="1">
    <location>
        <begin position="1"/>
        <end position="21"/>
    </location>
</feature>
<comment type="caution">
    <text evidence="2">The sequence shown here is derived from an EMBL/GenBank/DDBJ whole genome shotgun (WGS) entry which is preliminary data.</text>
</comment>
<evidence type="ECO:0000256" key="1">
    <source>
        <dbReference type="SAM" id="MobiDB-lite"/>
    </source>
</evidence>
<reference evidence="2" key="1">
    <citation type="submission" date="2021-09" db="EMBL/GenBank/DDBJ databases">
        <title>The genome of Mauremys mutica provides insights into the evolution of semi-aquatic lifestyle.</title>
        <authorList>
            <person name="Gong S."/>
            <person name="Gao Y."/>
        </authorList>
    </citation>
    <scope>NUCLEOTIDE SEQUENCE</scope>
    <source>
        <strain evidence="2">MM-2020</strain>
        <tissue evidence="2">Muscle</tissue>
    </source>
</reference>
<sequence length="91" mass="10214">LPHTRELPSAQSSPLQARGLSPERCRCEQTPGLPREALATRRTCCRHQACNSLWTLLLLLSRLQPLGTSKEQGPAACYRYRNLDGISKIRD</sequence>
<proteinExistence type="predicted"/>
<evidence type="ECO:0000313" key="2">
    <source>
        <dbReference type="EMBL" id="KAH1173021.1"/>
    </source>
</evidence>
<keyword evidence="3" id="KW-1185">Reference proteome</keyword>
<name>A0A9D3X538_9SAUR</name>